<evidence type="ECO:0000256" key="4">
    <source>
        <dbReference type="SAM" id="SignalP"/>
    </source>
</evidence>
<proteinExistence type="predicted"/>
<organism evidence="6 7">
    <name type="scientific">Periplaneta americana</name>
    <name type="common">American cockroach</name>
    <name type="synonym">Blatta americana</name>
    <dbReference type="NCBI Taxonomy" id="6978"/>
    <lineage>
        <taxon>Eukaryota</taxon>
        <taxon>Metazoa</taxon>
        <taxon>Ecdysozoa</taxon>
        <taxon>Arthropoda</taxon>
        <taxon>Hexapoda</taxon>
        <taxon>Insecta</taxon>
        <taxon>Pterygota</taxon>
        <taxon>Neoptera</taxon>
        <taxon>Polyneoptera</taxon>
        <taxon>Dictyoptera</taxon>
        <taxon>Blattodea</taxon>
        <taxon>Blattoidea</taxon>
        <taxon>Blattidae</taxon>
        <taxon>Blattinae</taxon>
        <taxon>Periplaneta</taxon>
    </lineage>
</organism>
<feature type="signal peptide" evidence="4">
    <location>
        <begin position="1"/>
        <end position="20"/>
    </location>
</feature>
<evidence type="ECO:0000256" key="1">
    <source>
        <dbReference type="ARBA" id="ARBA00004613"/>
    </source>
</evidence>
<protein>
    <recommendedName>
        <fullName evidence="5">Prokineticin domain-containing protein</fullName>
    </recommendedName>
</protein>
<keyword evidence="7" id="KW-1185">Reference proteome</keyword>
<evidence type="ECO:0000313" key="6">
    <source>
        <dbReference type="EMBL" id="KAJ4451401.1"/>
    </source>
</evidence>
<feature type="chain" id="PRO_5045555435" description="Prokineticin domain-containing protein" evidence="4">
    <location>
        <begin position="21"/>
        <end position="109"/>
    </location>
</feature>
<evidence type="ECO:0000256" key="3">
    <source>
        <dbReference type="ARBA" id="ARBA00023157"/>
    </source>
</evidence>
<evidence type="ECO:0000259" key="5">
    <source>
        <dbReference type="Pfam" id="PF06607"/>
    </source>
</evidence>
<comment type="caution">
    <text evidence="6">The sequence shown here is derived from an EMBL/GenBank/DDBJ whole genome shotgun (WGS) entry which is preliminary data.</text>
</comment>
<reference evidence="6 7" key="1">
    <citation type="journal article" date="2022" name="Allergy">
        <title>Genome assembly and annotation of Periplaneta americana reveal a comprehensive cockroach allergen profile.</title>
        <authorList>
            <person name="Wang L."/>
            <person name="Xiong Q."/>
            <person name="Saelim N."/>
            <person name="Wang L."/>
            <person name="Nong W."/>
            <person name="Wan A.T."/>
            <person name="Shi M."/>
            <person name="Liu X."/>
            <person name="Cao Q."/>
            <person name="Hui J.H.L."/>
            <person name="Sookrung N."/>
            <person name="Leung T.F."/>
            <person name="Tungtrongchitr A."/>
            <person name="Tsui S.K.W."/>
        </authorList>
    </citation>
    <scope>NUCLEOTIDE SEQUENCE [LARGE SCALE GENOMIC DNA]</scope>
    <source>
        <strain evidence="6">PWHHKU_190912</strain>
    </source>
</reference>
<evidence type="ECO:0000256" key="2">
    <source>
        <dbReference type="ARBA" id="ARBA00022525"/>
    </source>
</evidence>
<keyword evidence="4" id="KW-0732">Signal</keyword>
<name>A0ABQ8TZ49_PERAM</name>
<dbReference type="Proteomes" id="UP001148838">
    <property type="component" value="Unassembled WGS sequence"/>
</dbReference>
<sequence>MYHIKLVAVLIVASVALIKASPYTGACLDAKNCGASQCCVVGMQAYSIPTCNKVRGLGESCRPNNEPGDFNLSYPDGSSMQVTNAYLAVCGCAEGLVCHRGTCQAINNK</sequence>
<evidence type="ECO:0000313" key="7">
    <source>
        <dbReference type="Proteomes" id="UP001148838"/>
    </source>
</evidence>
<accession>A0ABQ8TZ49</accession>
<comment type="subcellular location">
    <subcellularLocation>
        <location evidence="1">Secreted</location>
    </subcellularLocation>
</comment>
<dbReference type="Pfam" id="PF06607">
    <property type="entry name" value="Prokineticin"/>
    <property type="match status" value="1"/>
</dbReference>
<dbReference type="InterPro" id="IPR023569">
    <property type="entry name" value="Prokineticin_domain"/>
</dbReference>
<dbReference type="EMBL" id="JAJSOF020000001">
    <property type="protein sequence ID" value="KAJ4451401.1"/>
    <property type="molecule type" value="Genomic_DNA"/>
</dbReference>
<keyword evidence="2" id="KW-0964">Secreted</keyword>
<gene>
    <name evidence="6" type="ORF">ANN_02863</name>
</gene>
<feature type="domain" description="Prokineticin" evidence="5">
    <location>
        <begin position="7"/>
        <end position="100"/>
    </location>
</feature>
<keyword evidence="3" id="KW-1015">Disulfide bond</keyword>
<dbReference type="Gene3D" id="2.10.80.10">
    <property type="entry name" value="Lipase, subunit A"/>
    <property type="match status" value="1"/>
</dbReference>